<dbReference type="Proteomes" id="UP000728185">
    <property type="component" value="Unassembled WGS sequence"/>
</dbReference>
<dbReference type="GO" id="GO:0051087">
    <property type="term" value="F:protein-folding chaperone binding"/>
    <property type="evidence" value="ECO:0007669"/>
    <property type="project" value="InterPro"/>
</dbReference>
<evidence type="ECO:0000313" key="4">
    <source>
        <dbReference type="EMBL" id="KAA0193852.1"/>
    </source>
</evidence>
<dbReference type="PROSITE" id="PS50076">
    <property type="entry name" value="DNAJ_2"/>
    <property type="match status" value="1"/>
</dbReference>
<dbReference type="GO" id="GO:0051259">
    <property type="term" value="P:protein complex oligomerization"/>
    <property type="evidence" value="ECO:0007669"/>
    <property type="project" value="InterPro"/>
</dbReference>
<dbReference type="InterPro" id="IPR036869">
    <property type="entry name" value="J_dom_sf"/>
</dbReference>
<gene>
    <name evidence="4" type="ORF">FBUS_02111</name>
</gene>
<evidence type="ECO:0000256" key="1">
    <source>
        <dbReference type="ARBA" id="ARBA00010476"/>
    </source>
</evidence>
<name>A0A8E0VKL0_9TREM</name>
<keyword evidence="5" id="KW-1185">Reference proteome</keyword>
<proteinExistence type="inferred from homology"/>
<evidence type="ECO:0000313" key="5">
    <source>
        <dbReference type="Proteomes" id="UP000728185"/>
    </source>
</evidence>
<evidence type="ECO:0000256" key="2">
    <source>
        <dbReference type="ARBA" id="ARBA00023186"/>
    </source>
</evidence>
<comment type="similarity">
    <text evidence="1">Belongs to the HscB family.</text>
</comment>
<sequence length="231" mass="26618">MNQCSRSITNRTCWNCQKLIPEDRYFCACGKIQPISPEANYFSLLGYSKYVARIDAVELSNKMRAAQRQLHPDKFSRVSSYEQSLAADASTAINNAYATLASPVDRFEYILALHSPSESEHDVQDPAFLLEIMELSEELEHLLSDLNGKPTNVEEIPSDKRRHVVTLFNKISQFARKEEESISSLLTDQKWPDARLHLSHFRYFLRLLEQFRENDTAWKILEQVSADDKKG</sequence>
<dbReference type="NCBIfam" id="TIGR00714">
    <property type="entry name" value="hscB"/>
    <property type="match status" value="1"/>
</dbReference>
<dbReference type="PANTHER" id="PTHR14021">
    <property type="entry name" value="IRON-SULFUR CLUSTER CO-CHAPERONE PROTEIN HSCB"/>
    <property type="match status" value="1"/>
</dbReference>
<dbReference type="OrthoDB" id="448954at2759"/>
<dbReference type="SUPFAM" id="SSF47144">
    <property type="entry name" value="HSC20 (HSCB), C-terminal oligomerisation domain"/>
    <property type="match status" value="1"/>
</dbReference>
<reference evidence="4" key="1">
    <citation type="submission" date="2019-05" db="EMBL/GenBank/DDBJ databases">
        <title>Annotation for the trematode Fasciolopsis buski.</title>
        <authorList>
            <person name="Choi Y.-J."/>
        </authorList>
    </citation>
    <scope>NUCLEOTIDE SEQUENCE</scope>
    <source>
        <strain evidence="4">HT</strain>
        <tissue evidence="4">Whole worm</tissue>
    </source>
</reference>
<dbReference type="InterPro" id="IPR004640">
    <property type="entry name" value="HscB"/>
</dbReference>
<accession>A0A8E0VKL0</accession>
<dbReference type="GO" id="GO:0001671">
    <property type="term" value="F:ATPase activator activity"/>
    <property type="evidence" value="ECO:0007669"/>
    <property type="project" value="InterPro"/>
</dbReference>
<protein>
    <submittedName>
        <fullName evidence="4">Iron-sulfur cluster co-chaperone protein HscB</fullName>
    </submittedName>
</protein>
<dbReference type="SUPFAM" id="SSF46565">
    <property type="entry name" value="Chaperone J-domain"/>
    <property type="match status" value="1"/>
</dbReference>
<dbReference type="PANTHER" id="PTHR14021:SF15">
    <property type="entry name" value="IRON-SULFUR CLUSTER CO-CHAPERONE PROTEIN HSCB"/>
    <property type="match status" value="1"/>
</dbReference>
<keyword evidence="2" id="KW-0143">Chaperone</keyword>
<dbReference type="AlphaFoldDB" id="A0A8E0VKL0"/>
<dbReference type="InterPro" id="IPR001623">
    <property type="entry name" value="DnaJ_domain"/>
</dbReference>
<dbReference type="Gene3D" id="1.10.287.110">
    <property type="entry name" value="DnaJ domain"/>
    <property type="match status" value="1"/>
</dbReference>
<comment type="caution">
    <text evidence="4">The sequence shown here is derived from an EMBL/GenBank/DDBJ whole genome shotgun (WGS) entry which is preliminary data.</text>
</comment>
<dbReference type="EMBL" id="LUCM01004751">
    <property type="protein sequence ID" value="KAA0193852.1"/>
    <property type="molecule type" value="Genomic_DNA"/>
</dbReference>
<dbReference type="GO" id="GO:0044571">
    <property type="term" value="P:[2Fe-2S] cluster assembly"/>
    <property type="evidence" value="ECO:0007669"/>
    <property type="project" value="InterPro"/>
</dbReference>
<dbReference type="Pfam" id="PF07743">
    <property type="entry name" value="HSCB_C"/>
    <property type="match status" value="1"/>
</dbReference>
<organism evidence="4 5">
    <name type="scientific">Fasciolopsis buskii</name>
    <dbReference type="NCBI Taxonomy" id="27845"/>
    <lineage>
        <taxon>Eukaryota</taxon>
        <taxon>Metazoa</taxon>
        <taxon>Spiralia</taxon>
        <taxon>Lophotrochozoa</taxon>
        <taxon>Platyhelminthes</taxon>
        <taxon>Trematoda</taxon>
        <taxon>Digenea</taxon>
        <taxon>Plagiorchiida</taxon>
        <taxon>Echinostomata</taxon>
        <taxon>Echinostomatoidea</taxon>
        <taxon>Fasciolidae</taxon>
        <taxon>Fasciolopsis</taxon>
    </lineage>
</organism>
<dbReference type="Gene3D" id="1.20.1280.20">
    <property type="entry name" value="HscB, C-terminal domain"/>
    <property type="match status" value="1"/>
</dbReference>
<feature type="domain" description="J" evidence="3">
    <location>
        <begin position="40"/>
        <end position="113"/>
    </location>
</feature>
<dbReference type="InterPro" id="IPR036386">
    <property type="entry name" value="HscB_C_sf"/>
</dbReference>
<evidence type="ECO:0000259" key="3">
    <source>
        <dbReference type="PROSITE" id="PS50076"/>
    </source>
</evidence>
<dbReference type="InterPro" id="IPR009073">
    <property type="entry name" value="HscB_oligo_C"/>
</dbReference>